<dbReference type="Proteomes" id="UP001164250">
    <property type="component" value="Chromosome 2"/>
</dbReference>
<sequence>MLNLYKLLYPPSSSLLLHSCTSLSDPTNFLAVVGSLQYLLLTRLDIAFSVNKLSQYIHKPTTEH</sequence>
<evidence type="ECO:0000313" key="1">
    <source>
        <dbReference type="EMBL" id="KAJ0105152.1"/>
    </source>
</evidence>
<reference evidence="2" key="1">
    <citation type="journal article" date="2023" name="G3 (Bethesda)">
        <title>Genome assembly and association tests identify interacting loci associated with vigor, precocity, and sex in interspecific pistachio rootstocks.</title>
        <authorList>
            <person name="Palmer W."/>
            <person name="Jacygrad E."/>
            <person name="Sagayaradj S."/>
            <person name="Cavanaugh K."/>
            <person name="Han R."/>
            <person name="Bertier L."/>
            <person name="Beede B."/>
            <person name="Kafkas S."/>
            <person name="Golino D."/>
            <person name="Preece J."/>
            <person name="Michelmore R."/>
        </authorList>
    </citation>
    <scope>NUCLEOTIDE SEQUENCE [LARGE SCALE GENOMIC DNA]</scope>
</reference>
<proteinExistence type="predicted"/>
<accession>A0ACC1BZG0</accession>
<name>A0ACC1BZG0_9ROSI</name>
<protein>
    <submittedName>
        <fullName evidence="1">Uncharacterized protein</fullName>
    </submittedName>
</protein>
<evidence type="ECO:0000313" key="2">
    <source>
        <dbReference type="Proteomes" id="UP001164250"/>
    </source>
</evidence>
<gene>
    <name evidence="1" type="ORF">Patl1_18272</name>
</gene>
<dbReference type="EMBL" id="CM047898">
    <property type="protein sequence ID" value="KAJ0105152.1"/>
    <property type="molecule type" value="Genomic_DNA"/>
</dbReference>
<keyword evidence="2" id="KW-1185">Reference proteome</keyword>
<comment type="caution">
    <text evidence="1">The sequence shown here is derived from an EMBL/GenBank/DDBJ whole genome shotgun (WGS) entry which is preliminary data.</text>
</comment>
<organism evidence="1 2">
    <name type="scientific">Pistacia atlantica</name>
    <dbReference type="NCBI Taxonomy" id="434234"/>
    <lineage>
        <taxon>Eukaryota</taxon>
        <taxon>Viridiplantae</taxon>
        <taxon>Streptophyta</taxon>
        <taxon>Embryophyta</taxon>
        <taxon>Tracheophyta</taxon>
        <taxon>Spermatophyta</taxon>
        <taxon>Magnoliopsida</taxon>
        <taxon>eudicotyledons</taxon>
        <taxon>Gunneridae</taxon>
        <taxon>Pentapetalae</taxon>
        <taxon>rosids</taxon>
        <taxon>malvids</taxon>
        <taxon>Sapindales</taxon>
        <taxon>Anacardiaceae</taxon>
        <taxon>Pistacia</taxon>
    </lineage>
</organism>